<dbReference type="Pfam" id="PF01266">
    <property type="entry name" value="DAO"/>
    <property type="match status" value="1"/>
</dbReference>
<dbReference type="GO" id="GO:0005737">
    <property type="term" value="C:cytoplasm"/>
    <property type="evidence" value="ECO:0007669"/>
    <property type="project" value="TreeGrafter"/>
</dbReference>
<dbReference type="AlphaFoldDB" id="A0AAN9YWB2"/>
<evidence type="ECO:0000259" key="1">
    <source>
        <dbReference type="Pfam" id="PF01266"/>
    </source>
</evidence>
<dbReference type="PANTHER" id="PTHR13847">
    <property type="entry name" value="SARCOSINE DEHYDROGENASE-RELATED"/>
    <property type="match status" value="1"/>
</dbReference>
<dbReference type="PANTHER" id="PTHR13847:SF279">
    <property type="entry name" value="FAD DEPENDENT OXIDOREDUCTASE DOMAIN-CONTAINING PROTEIN-RELATED"/>
    <property type="match status" value="1"/>
</dbReference>
<dbReference type="Gene3D" id="3.30.9.10">
    <property type="entry name" value="D-Amino Acid Oxidase, subunit A, domain 2"/>
    <property type="match status" value="1"/>
</dbReference>
<dbReference type="Gene3D" id="3.50.50.60">
    <property type="entry name" value="FAD/NAD(P)-binding domain"/>
    <property type="match status" value="1"/>
</dbReference>
<sequence>MASNPTPSMSSGPFPVPNATVPFWRTELHELDSHRSTAELPSKQDIAIIGAGFAGVTAAYYLQKETNTSNRDSSSIPSITILEAREACSGATGRNGGHLRPDPRLGLAARIGPLGLAAANEIAAFEYANAAALAELATEEGLVAACDLARVTSGDVYVDADQAAAAKAQHDELLRLGCPTVEREVTYHGTPEEAERVSSIKGAKAAFTFEAAIMWPYKFVMGLLAVVVRKGANLQTHTPVLKISESADAEGYWTLTTPRGATKARKVLFATNGYTGGVLPLYRGAIIPMRGTVGRVVASRSPPWSSPAAANENGILGSCAPRWAPRLHDYYGVRPDGSLIVGGGWRRMRDGNHEDEYVDVFDDSTLVPCMEGYFEGWAEETFRGWEDAGTKVDQIWTGIMGDTPDELPHIGRVPSKSGQFICAGFNGHGMPNVLLCAKGVAKVMNEDCAFSGTGIPACYETNAKRLQI</sequence>
<dbReference type="Proteomes" id="UP001320420">
    <property type="component" value="Unassembled WGS sequence"/>
</dbReference>
<reference evidence="2 3" key="1">
    <citation type="submission" date="2024-02" db="EMBL/GenBank/DDBJ databases">
        <title>De novo assembly and annotation of 12 fungi associated with fruit tree decline syndrome in Ontario, Canada.</title>
        <authorList>
            <person name="Sulman M."/>
            <person name="Ellouze W."/>
            <person name="Ilyukhin E."/>
        </authorList>
    </citation>
    <scope>NUCLEOTIDE SEQUENCE [LARGE SCALE GENOMIC DNA]</scope>
    <source>
        <strain evidence="2 3">M11/M66-122</strain>
    </source>
</reference>
<dbReference type="EMBL" id="JAKJXP020000008">
    <property type="protein sequence ID" value="KAK7756245.1"/>
    <property type="molecule type" value="Genomic_DNA"/>
</dbReference>
<name>A0AAN9YWB2_9PEZI</name>
<organism evidence="2 3">
    <name type="scientific">Diatrype stigma</name>
    <dbReference type="NCBI Taxonomy" id="117547"/>
    <lineage>
        <taxon>Eukaryota</taxon>
        <taxon>Fungi</taxon>
        <taxon>Dikarya</taxon>
        <taxon>Ascomycota</taxon>
        <taxon>Pezizomycotina</taxon>
        <taxon>Sordariomycetes</taxon>
        <taxon>Xylariomycetidae</taxon>
        <taxon>Xylariales</taxon>
        <taxon>Diatrypaceae</taxon>
        <taxon>Diatrype</taxon>
    </lineage>
</organism>
<evidence type="ECO:0000313" key="3">
    <source>
        <dbReference type="Proteomes" id="UP001320420"/>
    </source>
</evidence>
<dbReference type="SUPFAM" id="SSF51905">
    <property type="entry name" value="FAD/NAD(P)-binding domain"/>
    <property type="match status" value="1"/>
</dbReference>
<comment type="caution">
    <text evidence="2">The sequence shown here is derived from an EMBL/GenBank/DDBJ whole genome shotgun (WGS) entry which is preliminary data.</text>
</comment>
<feature type="domain" description="FAD dependent oxidoreductase" evidence="1">
    <location>
        <begin position="45"/>
        <end position="441"/>
    </location>
</feature>
<accession>A0AAN9YWB2</accession>
<protein>
    <recommendedName>
        <fullName evidence="1">FAD dependent oxidoreductase domain-containing protein</fullName>
    </recommendedName>
</protein>
<dbReference type="InterPro" id="IPR036188">
    <property type="entry name" value="FAD/NAD-bd_sf"/>
</dbReference>
<evidence type="ECO:0000313" key="2">
    <source>
        <dbReference type="EMBL" id="KAK7756245.1"/>
    </source>
</evidence>
<proteinExistence type="predicted"/>
<gene>
    <name evidence="2" type="ORF">SLS62_001839</name>
</gene>
<keyword evidence="3" id="KW-1185">Reference proteome</keyword>
<dbReference type="InterPro" id="IPR006076">
    <property type="entry name" value="FAD-dep_OxRdtase"/>
</dbReference>